<dbReference type="EMBL" id="KZ302000">
    <property type="protein sequence ID" value="PFH50599.1"/>
    <property type="molecule type" value="Genomic_DNA"/>
</dbReference>
<reference evidence="2 3" key="1">
    <citation type="submission" date="2014-02" db="EMBL/GenBank/DDBJ databases">
        <title>Transposable element dynamics among asymbiotic and ectomycorrhizal Amanita fungi.</title>
        <authorList>
            <consortium name="DOE Joint Genome Institute"/>
            <person name="Hess J."/>
            <person name="Skrede I."/>
            <person name="Wolfe B."/>
            <person name="LaButti K."/>
            <person name="Ohm R.A."/>
            <person name="Grigoriev I.V."/>
            <person name="Pringle A."/>
        </authorList>
    </citation>
    <scope>NUCLEOTIDE SEQUENCE [LARGE SCALE GENOMIC DNA]</scope>
    <source>
        <strain evidence="2 3">SKay4041</strain>
    </source>
</reference>
<evidence type="ECO:0000313" key="3">
    <source>
        <dbReference type="Proteomes" id="UP000242287"/>
    </source>
</evidence>
<organism evidence="2 3">
    <name type="scientific">Amanita thiersii Skay4041</name>
    <dbReference type="NCBI Taxonomy" id="703135"/>
    <lineage>
        <taxon>Eukaryota</taxon>
        <taxon>Fungi</taxon>
        <taxon>Dikarya</taxon>
        <taxon>Basidiomycota</taxon>
        <taxon>Agaricomycotina</taxon>
        <taxon>Agaricomycetes</taxon>
        <taxon>Agaricomycetidae</taxon>
        <taxon>Agaricales</taxon>
        <taxon>Pluteineae</taxon>
        <taxon>Amanitaceae</taxon>
        <taxon>Amanita</taxon>
    </lineage>
</organism>
<evidence type="ECO:0000313" key="2">
    <source>
        <dbReference type="EMBL" id="PFH50599.1"/>
    </source>
</evidence>
<proteinExistence type="predicted"/>
<dbReference type="OrthoDB" id="7486196at2759"/>
<dbReference type="Pfam" id="PF05018">
    <property type="entry name" value="CFA20_dom"/>
    <property type="match status" value="1"/>
</dbReference>
<gene>
    <name evidence="2" type="ORF">AMATHDRAFT_75496</name>
</gene>
<dbReference type="Proteomes" id="UP000242287">
    <property type="component" value="Unassembled WGS sequence"/>
</dbReference>
<dbReference type="InterPro" id="IPR007714">
    <property type="entry name" value="CFA20_dom"/>
</dbReference>
<name>A0A2A9NJ36_9AGAR</name>
<sequence>MFLGAIQPPVVSLFSSTNNDPLRLFSVHQDTSLPADSFVHFLHDETSQPPPAPPGTLICPPLIDDYDKETAAIGYALNQTVLHIQSPTMRTTYIQCPSIYPPMRLSANIRQRSNDLGLKHPWMHLQVRNMGREWSLEVGLVDQAGRIGVLRLSTFQKQPRLLLSGPSPLLHLPLSFPQAASRPLTTWCTLSLNLPFYLRHFSSVQLSPDEGQGSEGYRPNALTQIPSGAYSHISYIRIYATCRLRRIWFDEHGSSHNVPWEFQLYGSEY</sequence>
<keyword evidence="3" id="KW-1185">Reference proteome</keyword>
<dbReference type="InterPro" id="IPR040441">
    <property type="entry name" value="CFA20/CFAP20DC"/>
</dbReference>
<dbReference type="STRING" id="703135.A0A2A9NJ36"/>
<feature type="domain" description="CFA20" evidence="1">
    <location>
        <begin position="77"/>
        <end position="200"/>
    </location>
</feature>
<protein>
    <recommendedName>
        <fullName evidence="1">CFA20 domain-containing protein</fullName>
    </recommendedName>
</protein>
<accession>A0A2A9NJ36</accession>
<dbReference type="AlphaFoldDB" id="A0A2A9NJ36"/>
<dbReference type="PANTHER" id="PTHR12458">
    <property type="entry name" value="ORF PROTEIN"/>
    <property type="match status" value="1"/>
</dbReference>
<evidence type="ECO:0000259" key="1">
    <source>
        <dbReference type="Pfam" id="PF05018"/>
    </source>
</evidence>